<proteinExistence type="predicted"/>
<gene>
    <name evidence="1" type="ORF">BKK54_04195</name>
</gene>
<reference evidence="1 2" key="1">
    <citation type="submission" date="2016-10" db="EMBL/GenBank/DDBJ databases">
        <title>Rodentibacter gen. nov. and new species.</title>
        <authorList>
            <person name="Christensen H."/>
        </authorList>
    </citation>
    <scope>NUCLEOTIDE SEQUENCE [LARGE SCALE GENOMIC DNA]</scope>
    <source>
        <strain evidence="2">ppn416</strain>
    </source>
</reference>
<sequence length="63" mass="7144">MPTFKIKPKAGLLIRDPETFELLSESGEEKPKISYWLNHLKNGDVELVNDTTTKAKNSNKEQA</sequence>
<comment type="caution">
    <text evidence="1">The sequence shown here is derived from an EMBL/GenBank/DDBJ whole genome shotgun (WGS) entry which is preliminary data.</text>
</comment>
<keyword evidence="2" id="KW-1185">Reference proteome</keyword>
<dbReference type="Pfam" id="PF10948">
    <property type="entry name" value="DUF2635"/>
    <property type="match status" value="1"/>
</dbReference>
<organism evidence="1 2">
    <name type="scientific">Rodentibacter genomosp. 1</name>
    <dbReference type="NCBI Taxonomy" id="1908264"/>
    <lineage>
        <taxon>Bacteria</taxon>
        <taxon>Pseudomonadati</taxon>
        <taxon>Pseudomonadota</taxon>
        <taxon>Gammaproteobacteria</taxon>
        <taxon>Pasteurellales</taxon>
        <taxon>Pasteurellaceae</taxon>
        <taxon>Rodentibacter</taxon>
    </lineage>
</organism>
<name>A0A1V3J6M6_9PAST</name>
<accession>A0A1V3J6M6</accession>
<evidence type="ECO:0000313" key="2">
    <source>
        <dbReference type="Proteomes" id="UP000188481"/>
    </source>
</evidence>
<protein>
    <submittedName>
        <fullName evidence="1">DUF2635 domain-containing protein</fullName>
    </submittedName>
</protein>
<dbReference type="Proteomes" id="UP000188481">
    <property type="component" value="Unassembled WGS sequence"/>
</dbReference>
<dbReference type="AlphaFoldDB" id="A0A1V3J6M6"/>
<dbReference type="RefSeq" id="WP_077541834.1">
    <property type="nucleotide sequence ID" value="NZ_MLHN01000008.1"/>
</dbReference>
<dbReference type="EMBL" id="MLHN01000008">
    <property type="protein sequence ID" value="OOF50904.1"/>
    <property type="molecule type" value="Genomic_DNA"/>
</dbReference>
<evidence type="ECO:0000313" key="1">
    <source>
        <dbReference type="EMBL" id="OOF50904.1"/>
    </source>
</evidence>
<dbReference type="InterPro" id="IPR024400">
    <property type="entry name" value="DUF2635"/>
</dbReference>
<dbReference type="STRING" id="1908264.BKK54_04195"/>